<proteinExistence type="predicted"/>
<protein>
    <submittedName>
        <fullName evidence="2">Uncharacterized protein</fullName>
    </submittedName>
</protein>
<dbReference type="EMBL" id="JACEFI010000007">
    <property type="protein sequence ID" value="KAH0597530.1"/>
    <property type="molecule type" value="Genomic_DNA"/>
</dbReference>
<organism evidence="2 3">
    <name type="scientific">Metarhizium humberi</name>
    <dbReference type="NCBI Taxonomy" id="2596975"/>
    <lineage>
        <taxon>Eukaryota</taxon>
        <taxon>Fungi</taxon>
        <taxon>Dikarya</taxon>
        <taxon>Ascomycota</taxon>
        <taxon>Pezizomycotina</taxon>
        <taxon>Sordariomycetes</taxon>
        <taxon>Hypocreomycetidae</taxon>
        <taxon>Hypocreales</taxon>
        <taxon>Clavicipitaceae</taxon>
        <taxon>Metarhizium</taxon>
    </lineage>
</organism>
<feature type="region of interest" description="Disordered" evidence="1">
    <location>
        <begin position="1"/>
        <end position="45"/>
    </location>
</feature>
<comment type="caution">
    <text evidence="2">The sequence shown here is derived from an EMBL/GenBank/DDBJ whole genome shotgun (WGS) entry which is preliminary data.</text>
</comment>
<dbReference type="Proteomes" id="UP000764110">
    <property type="component" value="Unassembled WGS sequence"/>
</dbReference>
<accession>A0A9P8MC04</accession>
<name>A0A9P8MC04_9HYPO</name>
<gene>
    <name evidence="2" type="ORF">MHUMG1_04909</name>
</gene>
<evidence type="ECO:0000313" key="3">
    <source>
        <dbReference type="Proteomes" id="UP000764110"/>
    </source>
</evidence>
<dbReference type="AlphaFoldDB" id="A0A9P8MC04"/>
<sequence length="145" mass="15876">MGHGASPRLASAQQSTLLPARWPEPQHRESRLQRRHHAASPTWPVRIKIRHRASHVPRRGSTPPFRSGVRTRRCRSGVSIVIIGPCTSWYSANKSLSCRECRGSDGDCAGQGKSTSTITTARKVKGHDSAAAKTALRSRPCFDGN</sequence>
<evidence type="ECO:0000256" key="1">
    <source>
        <dbReference type="SAM" id="MobiDB-lite"/>
    </source>
</evidence>
<reference evidence="2 3" key="1">
    <citation type="submission" date="2020-07" db="EMBL/GenBank/DDBJ databases">
        <title>Metarhizium humberi genome.</title>
        <authorList>
            <person name="Lysoe E."/>
        </authorList>
    </citation>
    <scope>NUCLEOTIDE SEQUENCE [LARGE SCALE GENOMIC DNA]</scope>
    <source>
        <strain evidence="2 3">ESALQ1638</strain>
    </source>
</reference>
<evidence type="ECO:0000313" key="2">
    <source>
        <dbReference type="EMBL" id="KAH0597530.1"/>
    </source>
</evidence>
<keyword evidence="3" id="KW-1185">Reference proteome</keyword>